<protein>
    <submittedName>
        <fullName evidence="3">Glycosyltransferase involved in cell wall bisynthesis</fullName>
    </submittedName>
</protein>
<dbReference type="AlphaFoldDB" id="A0A1H8S283"/>
<dbReference type="InterPro" id="IPR001296">
    <property type="entry name" value="Glyco_trans_1"/>
</dbReference>
<sequence>MHICMIVTSYKEPGRTHTGAELQADTQLRALQALGHSITVIAKKKTKTSKFYETIDGIDVYRVWPTGFRSILTAFLLWKKRKQFDIVHLHGQHVFTALAAWICKLLAIPSVMKITISKQVFAPTSIDKILPKKSIPFRKCINWLSRQSSAVITISQEIAAELIDCHFTPEKIQHITNGVNMSKFQPISPDEQSALRRELGLPEDKILALFCSRLIHRKGFDLIINTWPEIWKNHQDLHLVIVGDGNAEAQAHIQKLTQQTSPSAITVVGQVANSAPYMQAADIFLFPSRKEGLPNALIEAMSCGCACIASDIGGNTDLISPEKAGLLFASGDYQDFSRQLNELLTEKDNIAELGRKAASYMKAHYDIKIIAAKLAQLYQNLLSK</sequence>
<dbReference type="RefSeq" id="WP_091744549.1">
    <property type="nucleotide sequence ID" value="NZ_FODY01000004.1"/>
</dbReference>
<dbReference type="CDD" id="cd03801">
    <property type="entry name" value="GT4_PimA-like"/>
    <property type="match status" value="1"/>
</dbReference>
<reference evidence="3 4" key="1">
    <citation type="submission" date="2016-10" db="EMBL/GenBank/DDBJ databases">
        <authorList>
            <person name="de Groot N.N."/>
        </authorList>
    </citation>
    <scope>NUCLEOTIDE SEQUENCE [LARGE SCALE GENOMIC DNA]</scope>
    <source>
        <strain evidence="3 4">DSM 13305</strain>
    </source>
</reference>
<evidence type="ECO:0000259" key="1">
    <source>
        <dbReference type="Pfam" id="PF00534"/>
    </source>
</evidence>
<dbReference type="STRING" id="112903.SAMN04490178_104169"/>
<dbReference type="Pfam" id="PF00534">
    <property type="entry name" value="Glycos_transf_1"/>
    <property type="match status" value="1"/>
</dbReference>
<proteinExistence type="predicted"/>
<dbReference type="InterPro" id="IPR028098">
    <property type="entry name" value="Glyco_trans_4-like_N"/>
</dbReference>
<evidence type="ECO:0000313" key="3">
    <source>
        <dbReference type="EMBL" id="SEO72791.1"/>
    </source>
</evidence>
<evidence type="ECO:0000259" key="2">
    <source>
        <dbReference type="Pfam" id="PF13439"/>
    </source>
</evidence>
<dbReference type="Proteomes" id="UP000198847">
    <property type="component" value="Unassembled WGS sequence"/>
</dbReference>
<name>A0A1H8S283_9FIRM</name>
<dbReference type="GO" id="GO:0016757">
    <property type="term" value="F:glycosyltransferase activity"/>
    <property type="evidence" value="ECO:0007669"/>
    <property type="project" value="InterPro"/>
</dbReference>
<accession>A0A1H8S283</accession>
<gene>
    <name evidence="3" type="ORF">SAMN04490178_104169</name>
</gene>
<keyword evidence="3" id="KW-0808">Transferase</keyword>
<organism evidence="3 4">
    <name type="scientific">Propionispora vibrioides</name>
    <dbReference type="NCBI Taxonomy" id="112903"/>
    <lineage>
        <taxon>Bacteria</taxon>
        <taxon>Bacillati</taxon>
        <taxon>Bacillota</taxon>
        <taxon>Negativicutes</taxon>
        <taxon>Selenomonadales</taxon>
        <taxon>Sporomusaceae</taxon>
        <taxon>Propionispora</taxon>
    </lineage>
</organism>
<dbReference type="OrthoDB" id="9804196at2"/>
<dbReference type="EMBL" id="FODY01000004">
    <property type="protein sequence ID" value="SEO72791.1"/>
    <property type="molecule type" value="Genomic_DNA"/>
</dbReference>
<evidence type="ECO:0000313" key="4">
    <source>
        <dbReference type="Proteomes" id="UP000198847"/>
    </source>
</evidence>
<dbReference type="PANTHER" id="PTHR45947">
    <property type="entry name" value="SULFOQUINOVOSYL TRANSFERASE SQD2"/>
    <property type="match status" value="1"/>
</dbReference>
<dbReference type="SUPFAM" id="SSF53756">
    <property type="entry name" value="UDP-Glycosyltransferase/glycogen phosphorylase"/>
    <property type="match status" value="1"/>
</dbReference>
<dbReference type="Gene3D" id="3.40.50.2000">
    <property type="entry name" value="Glycogen Phosphorylase B"/>
    <property type="match status" value="2"/>
</dbReference>
<feature type="domain" description="Glycosyltransferase subfamily 4-like N-terminal" evidence="2">
    <location>
        <begin position="19"/>
        <end position="182"/>
    </location>
</feature>
<dbReference type="InterPro" id="IPR050194">
    <property type="entry name" value="Glycosyltransferase_grp1"/>
</dbReference>
<feature type="domain" description="Glycosyl transferase family 1" evidence="1">
    <location>
        <begin position="193"/>
        <end position="357"/>
    </location>
</feature>
<dbReference type="PANTHER" id="PTHR45947:SF3">
    <property type="entry name" value="SULFOQUINOVOSYL TRANSFERASE SQD2"/>
    <property type="match status" value="1"/>
</dbReference>
<dbReference type="Pfam" id="PF13439">
    <property type="entry name" value="Glyco_transf_4"/>
    <property type="match status" value="1"/>
</dbReference>
<keyword evidence="4" id="KW-1185">Reference proteome</keyword>